<evidence type="ECO:0000313" key="3">
    <source>
        <dbReference type="Proteomes" id="UP000327013"/>
    </source>
</evidence>
<keyword evidence="3" id="KW-1185">Reference proteome</keyword>
<dbReference type="AlphaFoldDB" id="A0A5N6R3N7"/>
<protein>
    <recommendedName>
        <fullName evidence="4">Transmembrane protein</fullName>
    </recommendedName>
</protein>
<reference evidence="2 3" key="1">
    <citation type="submission" date="2019-06" db="EMBL/GenBank/DDBJ databases">
        <title>A chromosomal-level reference genome of Carpinus fangiana (Coryloideae, Betulaceae).</title>
        <authorList>
            <person name="Yang X."/>
            <person name="Wang Z."/>
            <person name="Zhang L."/>
            <person name="Hao G."/>
            <person name="Liu J."/>
            <person name="Yang Y."/>
        </authorList>
    </citation>
    <scope>NUCLEOTIDE SEQUENCE [LARGE SCALE GENOMIC DNA]</scope>
    <source>
        <strain evidence="2">Cfa_2016G</strain>
        <tissue evidence="2">Leaf</tissue>
    </source>
</reference>
<organism evidence="2 3">
    <name type="scientific">Carpinus fangiana</name>
    <dbReference type="NCBI Taxonomy" id="176857"/>
    <lineage>
        <taxon>Eukaryota</taxon>
        <taxon>Viridiplantae</taxon>
        <taxon>Streptophyta</taxon>
        <taxon>Embryophyta</taxon>
        <taxon>Tracheophyta</taxon>
        <taxon>Spermatophyta</taxon>
        <taxon>Magnoliopsida</taxon>
        <taxon>eudicotyledons</taxon>
        <taxon>Gunneridae</taxon>
        <taxon>Pentapetalae</taxon>
        <taxon>rosids</taxon>
        <taxon>fabids</taxon>
        <taxon>Fagales</taxon>
        <taxon>Betulaceae</taxon>
        <taxon>Carpinus</taxon>
    </lineage>
</organism>
<evidence type="ECO:0000256" key="1">
    <source>
        <dbReference type="SAM" id="Phobius"/>
    </source>
</evidence>
<keyword evidence="1" id="KW-0472">Membrane</keyword>
<proteinExistence type="predicted"/>
<feature type="transmembrane region" description="Helical" evidence="1">
    <location>
        <begin position="36"/>
        <end position="54"/>
    </location>
</feature>
<sequence>MENMKLVVDLRYVVPPIINLAKPWAPDDHPNLNNEIFLMACLFLVIATLLFRFISVKFPLTPTVEPLRLKAGDFSAPLTLSLLASLFLPSSLFWHVFPMLVILSPWYEMLLDLLRRFIFWFGQTLRAIPDLIVICISTQRPHGDELEGNNETNV</sequence>
<dbReference type="Proteomes" id="UP000327013">
    <property type="component" value="Chromosome 5"/>
</dbReference>
<dbReference type="EMBL" id="CM017325">
    <property type="protein sequence ID" value="KAE8055552.1"/>
    <property type="molecule type" value="Genomic_DNA"/>
</dbReference>
<keyword evidence="1" id="KW-0812">Transmembrane</keyword>
<gene>
    <name evidence="2" type="ORF">FH972_012385</name>
</gene>
<name>A0A5N6R3N7_9ROSI</name>
<accession>A0A5N6R3N7</accession>
<feature type="transmembrane region" description="Helical" evidence="1">
    <location>
        <begin position="74"/>
        <end position="97"/>
    </location>
</feature>
<evidence type="ECO:0000313" key="2">
    <source>
        <dbReference type="EMBL" id="KAE8055552.1"/>
    </source>
</evidence>
<evidence type="ECO:0008006" key="4">
    <source>
        <dbReference type="Google" id="ProtNLM"/>
    </source>
</evidence>
<keyword evidence="1" id="KW-1133">Transmembrane helix</keyword>
<dbReference type="OrthoDB" id="1725376at2759"/>